<protein>
    <submittedName>
        <fullName evidence="1">Uncharacterized protein</fullName>
    </submittedName>
</protein>
<dbReference type="AlphaFoldDB" id="A0A0A9ASH8"/>
<reference evidence="1" key="2">
    <citation type="journal article" date="2015" name="Data Brief">
        <title>Shoot transcriptome of the giant reed, Arundo donax.</title>
        <authorList>
            <person name="Barrero R.A."/>
            <person name="Guerrero F.D."/>
            <person name="Moolhuijzen P."/>
            <person name="Goolsby J.A."/>
            <person name="Tidwell J."/>
            <person name="Bellgard S.E."/>
            <person name="Bellgard M.I."/>
        </authorList>
    </citation>
    <scope>NUCLEOTIDE SEQUENCE</scope>
    <source>
        <tissue evidence="1">Shoot tissue taken approximately 20 cm above the soil surface</tissue>
    </source>
</reference>
<proteinExistence type="predicted"/>
<reference evidence="1" key="1">
    <citation type="submission" date="2014-09" db="EMBL/GenBank/DDBJ databases">
        <authorList>
            <person name="Magalhaes I.L.F."/>
            <person name="Oliveira U."/>
            <person name="Santos F.R."/>
            <person name="Vidigal T.H.D.A."/>
            <person name="Brescovit A.D."/>
            <person name="Santos A.J."/>
        </authorList>
    </citation>
    <scope>NUCLEOTIDE SEQUENCE</scope>
    <source>
        <tissue evidence="1">Shoot tissue taken approximately 20 cm above the soil surface</tissue>
    </source>
</reference>
<name>A0A0A9ASH8_ARUDO</name>
<dbReference type="EMBL" id="GBRH01243216">
    <property type="protein sequence ID" value="JAD54679.1"/>
    <property type="molecule type" value="Transcribed_RNA"/>
</dbReference>
<sequence>MLQATTILPIQKTNSNTSILYKLTERHMNWDAPKEQDIPIH</sequence>
<evidence type="ECO:0000313" key="1">
    <source>
        <dbReference type="EMBL" id="JAD54679.1"/>
    </source>
</evidence>
<organism evidence="1">
    <name type="scientific">Arundo donax</name>
    <name type="common">Giant reed</name>
    <name type="synonym">Donax arundinaceus</name>
    <dbReference type="NCBI Taxonomy" id="35708"/>
    <lineage>
        <taxon>Eukaryota</taxon>
        <taxon>Viridiplantae</taxon>
        <taxon>Streptophyta</taxon>
        <taxon>Embryophyta</taxon>
        <taxon>Tracheophyta</taxon>
        <taxon>Spermatophyta</taxon>
        <taxon>Magnoliopsida</taxon>
        <taxon>Liliopsida</taxon>
        <taxon>Poales</taxon>
        <taxon>Poaceae</taxon>
        <taxon>PACMAD clade</taxon>
        <taxon>Arundinoideae</taxon>
        <taxon>Arundineae</taxon>
        <taxon>Arundo</taxon>
    </lineage>
</organism>
<accession>A0A0A9ASH8</accession>